<dbReference type="GO" id="GO:0000794">
    <property type="term" value="C:condensed nuclear chromosome"/>
    <property type="evidence" value="ECO:0007669"/>
    <property type="project" value="InterPro"/>
</dbReference>
<keyword evidence="1" id="KW-0175">Coiled coil</keyword>
<evidence type="ECO:0000313" key="4">
    <source>
        <dbReference type="Proteomes" id="UP000750334"/>
    </source>
</evidence>
<comment type="caution">
    <text evidence="3">The sequence shown here is derived from an EMBL/GenBank/DDBJ whole genome shotgun (WGS) entry which is preliminary data.</text>
</comment>
<accession>A0A9P6VY20</accession>
<evidence type="ECO:0000313" key="3">
    <source>
        <dbReference type="EMBL" id="KAG0656920.1"/>
    </source>
</evidence>
<proteinExistence type="predicted"/>
<gene>
    <name evidence="3" type="ORF">C6P45_002548</name>
</gene>
<dbReference type="Pfam" id="PF09074">
    <property type="entry name" value="Mer2"/>
    <property type="match status" value="1"/>
</dbReference>
<feature type="region of interest" description="Disordered" evidence="2">
    <location>
        <begin position="203"/>
        <end position="245"/>
    </location>
</feature>
<evidence type="ECO:0000256" key="1">
    <source>
        <dbReference type="SAM" id="Coils"/>
    </source>
</evidence>
<reference evidence="3 4" key="1">
    <citation type="submission" date="2020-11" db="EMBL/GenBank/DDBJ databases">
        <title>Kefir isolates.</title>
        <authorList>
            <person name="Marcisauskas S."/>
            <person name="Kim Y."/>
            <person name="Blasche S."/>
        </authorList>
    </citation>
    <scope>NUCLEOTIDE SEQUENCE [LARGE SCALE GENOMIC DNA]</scope>
    <source>
        <strain evidence="3 4">OG2</strain>
    </source>
</reference>
<feature type="compositionally biased region" description="Polar residues" evidence="2">
    <location>
        <begin position="231"/>
        <end position="245"/>
    </location>
</feature>
<protein>
    <submittedName>
        <fullName evidence="3">Uncharacterized protein</fullName>
    </submittedName>
</protein>
<keyword evidence="4" id="KW-1185">Reference proteome</keyword>
<dbReference type="OrthoDB" id="3997928at2759"/>
<sequence>MKEVANEDEIATELSRESSIIYATSTPTIQIRNESDKQILEWAAKLELESIELREKSLTLIGKLNDRYVEFKKVIQNFDTVEKNDTFILTRLAAAPLIPLELDSKIDTMLQSCQEEITKKTTKIVEDLYEKTSDKRNEVNLVKTLSGQMEDIQLLLMNISKDMNKMQKKQISLEKQIQKQNENKIEAKRFVTAMGLLNGTTLSNETVQRSKSRNSGPLTRAKSRLLDRNNNKIQKPQQQQQLSRVTGRTIIPWEELAMSTSETSPPDAEYAKTMVTYPSEL</sequence>
<dbReference type="Proteomes" id="UP000750334">
    <property type="component" value="Unassembled WGS sequence"/>
</dbReference>
<name>A0A9P6VY20_MAUEX</name>
<organism evidence="3 4">
    <name type="scientific">Maudiozyma exigua</name>
    <name type="common">Yeast</name>
    <name type="synonym">Kazachstania exigua</name>
    <dbReference type="NCBI Taxonomy" id="34358"/>
    <lineage>
        <taxon>Eukaryota</taxon>
        <taxon>Fungi</taxon>
        <taxon>Dikarya</taxon>
        <taxon>Ascomycota</taxon>
        <taxon>Saccharomycotina</taxon>
        <taxon>Saccharomycetes</taxon>
        <taxon>Saccharomycetales</taxon>
        <taxon>Saccharomycetaceae</taxon>
        <taxon>Maudiozyma</taxon>
    </lineage>
</organism>
<evidence type="ECO:0000256" key="2">
    <source>
        <dbReference type="SAM" id="MobiDB-lite"/>
    </source>
</evidence>
<dbReference type="AlphaFoldDB" id="A0A9P6VY20"/>
<feature type="compositionally biased region" description="Polar residues" evidence="2">
    <location>
        <begin position="203"/>
        <end position="217"/>
    </location>
</feature>
<dbReference type="EMBL" id="PUHR01000247">
    <property type="protein sequence ID" value="KAG0656920.1"/>
    <property type="molecule type" value="Genomic_DNA"/>
</dbReference>
<dbReference type="GO" id="GO:0007131">
    <property type="term" value="P:reciprocal meiotic recombination"/>
    <property type="evidence" value="ECO:0007669"/>
    <property type="project" value="InterPro"/>
</dbReference>
<dbReference type="InterPro" id="IPR015159">
    <property type="entry name" value="Rec107"/>
</dbReference>
<feature type="coiled-coil region" evidence="1">
    <location>
        <begin position="149"/>
        <end position="183"/>
    </location>
</feature>